<dbReference type="GO" id="GO:0016987">
    <property type="term" value="F:sigma factor activity"/>
    <property type="evidence" value="ECO:0007669"/>
    <property type="project" value="InterPro"/>
</dbReference>
<dbReference type="GO" id="GO:0006352">
    <property type="term" value="P:DNA-templated transcription initiation"/>
    <property type="evidence" value="ECO:0007669"/>
    <property type="project" value="InterPro"/>
</dbReference>
<dbReference type="SUPFAM" id="SSF88659">
    <property type="entry name" value="Sigma3 and sigma4 domains of RNA polymerase sigma factors"/>
    <property type="match status" value="1"/>
</dbReference>
<evidence type="ECO:0000259" key="1">
    <source>
        <dbReference type="Pfam" id="PF08281"/>
    </source>
</evidence>
<sequence>MTVAEALASLPEEERFILTLFYLRSMSSAQIAELLSVPERSVDSVIAAGKARLSAIVGI</sequence>
<feature type="domain" description="RNA polymerase sigma factor 70 region 4 type 2" evidence="1">
    <location>
        <begin position="3"/>
        <end position="53"/>
    </location>
</feature>
<dbReference type="InterPro" id="IPR036388">
    <property type="entry name" value="WH-like_DNA-bd_sf"/>
</dbReference>
<protein>
    <submittedName>
        <fullName evidence="2">Unannotated protein</fullName>
    </submittedName>
</protein>
<dbReference type="EMBL" id="CAFBMZ010000005">
    <property type="protein sequence ID" value="CAB4916593.1"/>
    <property type="molecule type" value="Genomic_DNA"/>
</dbReference>
<organism evidence="2">
    <name type="scientific">freshwater metagenome</name>
    <dbReference type="NCBI Taxonomy" id="449393"/>
    <lineage>
        <taxon>unclassified sequences</taxon>
        <taxon>metagenomes</taxon>
        <taxon>ecological metagenomes</taxon>
    </lineage>
</organism>
<accession>A0A6J7HHP0</accession>
<dbReference type="AlphaFoldDB" id="A0A6J7HHP0"/>
<reference evidence="2" key="1">
    <citation type="submission" date="2020-05" db="EMBL/GenBank/DDBJ databases">
        <authorList>
            <person name="Chiriac C."/>
            <person name="Salcher M."/>
            <person name="Ghai R."/>
            <person name="Kavagutti S V."/>
        </authorList>
    </citation>
    <scope>NUCLEOTIDE SEQUENCE</scope>
</reference>
<proteinExistence type="predicted"/>
<dbReference type="InterPro" id="IPR013324">
    <property type="entry name" value="RNA_pol_sigma_r3/r4-like"/>
</dbReference>
<dbReference type="InterPro" id="IPR013249">
    <property type="entry name" value="RNA_pol_sigma70_r4_t2"/>
</dbReference>
<evidence type="ECO:0000313" key="2">
    <source>
        <dbReference type="EMBL" id="CAB4916593.1"/>
    </source>
</evidence>
<dbReference type="Gene3D" id="1.10.10.10">
    <property type="entry name" value="Winged helix-like DNA-binding domain superfamily/Winged helix DNA-binding domain"/>
    <property type="match status" value="1"/>
</dbReference>
<dbReference type="Pfam" id="PF08281">
    <property type="entry name" value="Sigma70_r4_2"/>
    <property type="match status" value="1"/>
</dbReference>
<gene>
    <name evidence="2" type="ORF">UFOPK3684_00135</name>
</gene>
<dbReference type="GO" id="GO:0003677">
    <property type="term" value="F:DNA binding"/>
    <property type="evidence" value="ECO:0007669"/>
    <property type="project" value="InterPro"/>
</dbReference>
<name>A0A6J7HHP0_9ZZZZ</name>